<evidence type="ECO:0000256" key="1">
    <source>
        <dbReference type="ARBA" id="ARBA00001970"/>
    </source>
</evidence>
<evidence type="ECO:0000256" key="12">
    <source>
        <dbReference type="ARBA" id="ARBA00037975"/>
    </source>
</evidence>
<evidence type="ECO:0000256" key="4">
    <source>
        <dbReference type="ARBA" id="ARBA00022475"/>
    </source>
</evidence>
<evidence type="ECO:0000256" key="9">
    <source>
        <dbReference type="ARBA" id="ARBA00022989"/>
    </source>
</evidence>
<dbReference type="GO" id="GO:0005886">
    <property type="term" value="C:plasma membrane"/>
    <property type="evidence" value="ECO:0007669"/>
    <property type="project" value="UniProtKB-SubCell"/>
</dbReference>
<dbReference type="Gene3D" id="1.20.950.20">
    <property type="entry name" value="Transmembrane di-heme cytochromes, Chain C"/>
    <property type="match status" value="1"/>
</dbReference>
<keyword evidence="6 13" id="KW-0812">Transmembrane</keyword>
<dbReference type="PANTHER" id="PTHR30529">
    <property type="entry name" value="CYTOCHROME B561"/>
    <property type="match status" value="1"/>
</dbReference>
<protein>
    <submittedName>
        <fullName evidence="15">Cytochrome b561</fullName>
    </submittedName>
</protein>
<dbReference type="AlphaFoldDB" id="A0A1G6TPD4"/>
<keyword evidence="16" id="KW-1185">Reference proteome</keyword>
<dbReference type="InterPro" id="IPR052168">
    <property type="entry name" value="Cytochrome_b561_oxidase"/>
</dbReference>
<evidence type="ECO:0000256" key="3">
    <source>
        <dbReference type="ARBA" id="ARBA00022448"/>
    </source>
</evidence>
<evidence type="ECO:0000256" key="5">
    <source>
        <dbReference type="ARBA" id="ARBA00022617"/>
    </source>
</evidence>
<gene>
    <name evidence="15" type="ORF">SAMN04488071_0307</name>
</gene>
<feature type="transmembrane region" description="Helical" evidence="13">
    <location>
        <begin position="46"/>
        <end position="69"/>
    </location>
</feature>
<keyword evidence="4" id="KW-1003">Cell membrane</keyword>
<reference evidence="15 16" key="1">
    <citation type="submission" date="2016-10" db="EMBL/GenBank/DDBJ databases">
        <authorList>
            <person name="de Groot N.N."/>
        </authorList>
    </citation>
    <scope>NUCLEOTIDE SEQUENCE [LARGE SCALE GENOMIC DNA]</scope>
    <source>
        <strain evidence="15 16">CGMCC 1.9109</strain>
    </source>
</reference>
<keyword evidence="3" id="KW-0813">Transport</keyword>
<feature type="transmembrane region" description="Helical" evidence="13">
    <location>
        <begin position="152"/>
        <end position="173"/>
    </location>
</feature>
<evidence type="ECO:0000256" key="6">
    <source>
        <dbReference type="ARBA" id="ARBA00022692"/>
    </source>
</evidence>
<evidence type="ECO:0000256" key="10">
    <source>
        <dbReference type="ARBA" id="ARBA00023004"/>
    </source>
</evidence>
<dbReference type="SUPFAM" id="SSF81342">
    <property type="entry name" value="Transmembrane di-heme cytochromes"/>
    <property type="match status" value="1"/>
</dbReference>
<dbReference type="Proteomes" id="UP000183685">
    <property type="component" value="Unassembled WGS sequence"/>
</dbReference>
<keyword evidence="5" id="KW-0349">Heme</keyword>
<feature type="transmembrane region" description="Helical" evidence="13">
    <location>
        <begin position="90"/>
        <end position="110"/>
    </location>
</feature>
<keyword evidence="7" id="KW-0479">Metal-binding</keyword>
<dbReference type="GO" id="GO:0046872">
    <property type="term" value="F:metal ion binding"/>
    <property type="evidence" value="ECO:0007669"/>
    <property type="project" value="UniProtKB-KW"/>
</dbReference>
<dbReference type="STRING" id="637679.GCA_001550055_00582"/>
<feature type="transmembrane region" description="Helical" evidence="13">
    <location>
        <begin position="12"/>
        <end position="34"/>
    </location>
</feature>
<dbReference type="GO" id="GO:0009055">
    <property type="term" value="F:electron transfer activity"/>
    <property type="evidence" value="ECO:0007669"/>
    <property type="project" value="InterPro"/>
</dbReference>
<keyword evidence="11 13" id="KW-0472">Membrane</keyword>
<evidence type="ECO:0000256" key="8">
    <source>
        <dbReference type="ARBA" id="ARBA00022982"/>
    </source>
</evidence>
<comment type="cofactor">
    <cofactor evidence="1">
        <name>heme b</name>
        <dbReference type="ChEBI" id="CHEBI:60344"/>
    </cofactor>
</comment>
<dbReference type="InterPro" id="IPR011577">
    <property type="entry name" value="Cyt_b561_bac/Ni-Hgenase"/>
</dbReference>
<feature type="domain" description="Cytochrome b561 bacterial/Ni-hydrogenase" evidence="14">
    <location>
        <begin position="8"/>
        <end position="186"/>
    </location>
</feature>
<dbReference type="OrthoDB" id="1247465at2"/>
<dbReference type="RefSeq" id="WP_068308687.1">
    <property type="nucleotide sequence ID" value="NZ_FNAK01000001.1"/>
</dbReference>
<proteinExistence type="inferred from homology"/>
<evidence type="ECO:0000256" key="13">
    <source>
        <dbReference type="SAM" id="Phobius"/>
    </source>
</evidence>
<evidence type="ECO:0000256" key="7">
    <source>
        <dbReference type="ARBA" id="ARBA00022723"/>
    </source>
</evidence>
<dbReference type="GO" id="GO:0020037">
    <property type="term" value="F:heme binding"/>
    <property type="evidence" value="ECO:0007669"/>
    <property type="project" value="TreeGrafter"/>
</dbReference>
<dbReference type="EMBL" id="FNAK01000001">
    <property type="protein sequence ID" value="SDD30973.1"/>
    <property type="molecule type" value="Genomic_DNA"/>
</dbReference>
<evidence type="ECO:0000256" key="11">
    <source>
        <dbReference type="ARBA" id="ARBA00023136"/>
    </source>
</evidence>
<dbReference type="InterPro" id="IPR016174">
    <property type="entry name" value="Di-haem_cyt_TM"/>
</dbReference>
<keyword evidence="10" id="KW-0408">Iron</keyword>
<name>A0A1G6TPD4_9PROT</name>
<dbReference type="PANTHER" id="PTHR30529:SF7">
    <property type="entry name" value="CYTOCHROME B561 BACTERIAL_NI-HYDROGENASE DOMAIN-CONTAINING PROTEIN"/>
    <property type="match status" value="1"/>
</dbReference>
<evidence type="ECO:0000256" key="2">
    <source>
        <dbReference type="ARBA" id="ARBA00004651"/>
    </source>
</evidence>
<evidence type="ECO:0000313" key="15">
    <source>
        <dbReference type="EMBL" id="SDD30973.1"/>
    </source>
</evidence>
<comment type="similarity">
    <text evidence="12">Belongs to the cytochrome b561 family.</text>
</comment>
<evidence type="ECO:0000313" key="16">
    <source>
        <dbReference type="Proteomes" id="UP000183685"/>
    </source>
</evidence>
<keyword evidence="8" id="KW-0249">Electron transport</keyword>
<dbReference type="Pfam" id="PF01292">
    <property type="entry name" value="Ni_hydr_CYTB"/>
    <property type="match status" value="1"/>
</dbReference>
<accession>A0A1G6TPD4</accession>
<evidence type="ECO:0000259" key="14">
    <source>
        <dbReference type="Pfam" id="PF01292"/>
    </source>
</evidence>
<keyword evidence="9 13" id="KW-1133">Transmembrane helix</keyword>
<comment type="subcellular location">
    <subcellularLocation>
        <location evidence="2">Cell membrane</location>
        <topology evidence="2">Multi-pass membrane protein</topology>
    </subcellularLocation>
</comment>
<dbReference type="GO" id="GO:0022904">
    <property type="term" value="P:respiratory electron transport chain"/>
    <property type="evidence" value="ECO:0007669"/>
    <property type="project" value="InterPro"/>
</dbReference>
<organism evidence="15 16">
    <name type="scientific">Kordiimonas lacus</name>
    <dbReference type="NCBI Taxonomy" id="637679"/>
    <lineage>
        <taxon>Bacteria</taxon>
        <taxon>Pseudomonadati</taxon>
        <taxon>Pseudomonadota</taxon>
        <taxon>Alphaproteobacteria</taxon>
        <taxon>Kordiimonadales</taxon>
        <taxon>Kordiimonadaceae</taxon>
        <taxon>Kordiimonas</taxon>
    </lineage>
</organism>
<sequence length="191" mass="21375">MSHDVIERYTGTAMLLHWLTAAIILVLLGLGFIMTGMPDGNIELKFTLYQLHKSFGILLLLITLVRLGWRIKAPPPAPIISGWMLRAASLTHWALYAIMIMMPIVGWMMVSASPLQIPTEIFGLVELPHLPLFDSGVDRKALEHLFEEIHESMAFVLIGILVLHVGAALYHHLVRKDATLMRMTPGAIHKN</sequence>